<proteinExistence type="predicted"/>
<dbReference type="Proteomes" id="UP000308978">
    <property type="component" value="Unassembled WGS sequence"/>
</dbReference>
<evidence type="ECO:0000313" key="2">
    <source>
        <dbReference type="EMBL" id="THG36039.1"/>
    </source>
</evidence>
<feature type="domain" description="Antitoxin SocA-like Panacea" evidence="1">
    <location>
        <begin position="3"/>
        <end position="96"/>
    </location>
</feature>
<organism evidence="2 3">
    <name type="scientific">Adlercreutzia caecimuris</name>
    <dbReference type="NCBI Taxonomy" id="671266"/>
    <lineage>
        <taxon>Bacteria</taxon>
        <taxon>Bacillati</taxon>
        <taxon>Actinomycetota</taxon>
        <taxon>Coriobacteriia</taxon>
        <taxon>Eggerthellales</taxon>
        <taxon>Eggerthellaceae</taxon>
        <taxon>Adlercreutzia</taxon>
    </lineage>
</organism>
<dbReference type="InterPro" id="IPR025272">
    <property type="entry name" value="SocA_Panacea"/>
</dbReference>
<gene>
    <name evidence="2" type="ORF">E5986_10590</name>
</gene>
<reference evidence="2 3" key="1">
    <citation type="submission" date="2019-04" db="EMBL/GenBank/DDBJ databases">
        <title>Microbes associate with the intestines of laboratory mice.</title>
        <authorList>
            <person name="Navarre W."/>
            <person name="Wong E."/>
            <person name="Huang K.C."/>
            <person name="Tropini C."/>
            <person name="Ng K."/>
            <person name="Yu B."/>
        </authorList>
    </citation>
    <scope>NUCLEOTIDE SEQUENCE [LARGE SCALE GENOMIC DNA]</scope>
    <source>
        <strain evidence="2 3">NM80_B27</strain>
    </source>
</reference>
<evidence type="ECO:0000259" key="1">
    <source>
        <dbReference type="Pfam" id="PF13274"/>
    </source>
</evidence>
<protein>
    <submittedName>
        <fullName evidence="2">DUF4065 domain-containing protein</fullName>
    </submittedName>
</protein>
<evidence type="ECO:0000313" key="3">
    <source>
        <dbReference type="Proteomes" id="UP000308978"/>
    </source>
</evidence>
<dbReference type="EMBL" id="SSTJ01000018">
    <property type="protein sequence ID" value="THG36039.1"/>
    <property type="molecule type" value="Genomic_DNA"/>
</dbReference>
<comment type="caution">
    <text evidence="2">The sequence shown here is derived from an EMBL/GenBank/DDBJ whole genome shotgun (WGS) entry which is preliminary data.</text>
</comment>
<dbReference type="Pfam" id="PF13274">
    <property type="entry name" value="SocA_Panacea"/>
    <property type="match status" value="1"/>
</dbReference>
<name>A0A4S4FYA6_9ACTN</name>
<accession>A0A4S4FYA6</accession>
<sequence length="135" mass="15190">MKLQKLAFYSQAYHLVNDGAPLFPEEFEAWANGPVAPDLFRKHRGEFVISRGFFGPLDSGALSEAEKATIDHVLSRLKDWTGAQLSNLTHSEAPWQEARAGLAPNARSTRPITNHRIRTFYETRPQGNPVFVWAV</sequence>
<dbReference type="AlphaFoldDB" id="A0A4S4FYA6"/>